<evidence type="ECO:0008006" key="3">
    <source>
        <dbReference type="Google" id="ProtNLM"/>
    </source>
</evidence>
<dbReference type="PANTHER" id="PTHR36582">
    <property type="entry name" value="ANTITOXIN PARD"/>
    <property type="match status" value="1"/>
</dbReference>
<name>A0A1Z4N3K2_9CYAN</name>
<dbReference type="KEGG" id="ttq:NIES37_42870"/>
<dbReference type="InterPro" id="IPR038296">
    <property type="entry name" value="ParD_sf"/>
</dbReference>
<dbReference type="NCBIfam" id="TIGR02606">
    <property type="entry name" value="antidote_CC2985"/>
    <property type="match status" value="1"/>
</dbReference>
<dbReference type="InterPro" id="IPR022789">
    <property type="entry name" value="ParD"/>
</dbReference>
<proteinExistence type="predicted"/>
<keyword evidence="2" id="KW-1185">Reference proteome</keyword>
<sequence>MNVNLKPEYEQFIQAQIASGQFNSIDEVMNEAIKLLEIQVNRLEKLRHKIALGTEQIANGQVTDGEIVFARLQEKIRVITEES</sequence>
<dbReference type="RefSeq" id="WP_096579073.1">
    <property type="nucleotide sequence ID" value="NZ_CAWNJS010000001.1"/>
</dbReference>
<evidence type="ECO:0000313" key="2">
    <source>
        <dbReference type="Proteomes" id="UP000218785"/>
    </source>
</evidence>
<dbReference type="Gene3D" id="6.10.10.120">
    <property type="entry name" value="Antitoxin ParD1-like"/>
    <property type="match status" value="1"/>
</dbReference>
<evidence type="ECO:0000313" key="1">
    <source>
        <dbReference type="EMBL" id="BAZ00298.1"/>
    </source>
</evidence>
<dbReference type="Proteomes" id="UP000218785">
    <property type="component" value="Chromosome"/>
</dbReference>
<dbReference type="Pfam" id="PF03693">
    <property type="entry name" value="ParD_antitoxin"/>
    <property type="match status" value="1"/>
</dbReference>
<gene>
    <name evidence="1" type="ORF">NIES37_42870</name>
</gene>
<dbReference type="AlphaFoldDB" id="A0A1Z4N3K2"/>
<accession>A0A1Z4N3K2</accession>
<protein>
    <recommendedName>
        <fullName evidence="3">Type II toxin-antitoxin system ParD family antitoxin</fullName>
    </recommendedName>
</protein>
<organism evidence="1 2">
    <name type="scientific">Tolypothrix tenuis PCC 7101</name>
    <dbReference type="NCBI Taxonomy" id="231146"/>
    <lineage>
        <taxon>Bacteria</taxon>
        <taxon>Bacillati</taxon>
        <taxon>Cyanobacteriota</taxon>
        <taxon>Cyanophyceae</taxon>
        <taxon>Nostocales</taxon>
        <taxon>Tolypothrichaceae</taxon>
        <taxon>Tolypothrix</taxon>
    </lineage>
</organism>
<dbReference type="PANTHER" id="PTHR36582:SF2">
    <property type="entry name" value="ANTITOXIN PARD"/>
    <property type="match status" value="1"/>
</dbReference>
<dbReference type="EMBL" id="AP018248">
    <property type="protein sequence ID" value="BAZ00298.1"/>
    <property type="molecule type" value="Genomic_DNA"/>
</dbReference>
<reference evidence="1 2" key="1">
    <citation type="submission" date="2017-06" db="EMBL/GenBank/DDBJ databases">
        <title>Genome sequencing of cyanobaciteial culture collection at National Institute for Environmental Studies (NIES).</title>
        <authorList>
            <person name="Hirose Y."/>
            <person name="Shimura Y."/>
            <person name="Fujisawa T."/>
            <person name="Nakamura Y."/>
            <person name="Kawachi M."/>
        </authorList>
    </citation>
    <scope>NUCLEOTIDE SEQUENCE [LARGE SCALE GENOMIC DNA]</scope>
    <source>
        <strain evidence="1 2">NIES-37</strain>
    </source>
</reference>